<accession>A0ACD4DFG6</accession>
<evidence type="ECO:0000313" key="2">
    <source>
        <dbReference type="Proteomes" id="UP001156484"/>
    </source>
</evidence>
<keyword evidence="2" id="KW-1185">Reference proteome</keyword>
<proteinExistence type="predicted"/>
<name>A0ACD4DFG6_9NOCA</name>
<gene>
    <name evidence="1" type="ORF">OED52_19485</name>
</gene>
<dbReference type="EMBL" id="CP107551">
    <property type="protein sequence ID" value="UYP18788.1"/>
    <property type="molecule type" value="Genomic_DNA"/>
</dbReference>
<protein>
    <submittedName>
        <fullName evidence="1">PDR/VanB family oxidoreductase</fullName>
    </submittedName>
</protein>
<evidence type="ECO:0000313" key="1">
    <source>
        <dbReference type="EMBL" id="UYP18788.1"/>
    </source>
</evidence>
<reference evidence="1" key="1">
    <citation type="submission" date="2022-10" db="EMBL/GenBank/DDBJ databases">
        <title>Rhodococcus ferula Z13 complete genome.</title>
        <authorList>
            <person name="Long X."/>
            <person name="Zang M."/>
        </authorList>
    </citation>
    <scope>NUCLEOTIDE SEQUENCE</scope>
    <source>
        <strain evidence="1">Z13</strain>
    </source>
</reference>
<dbReference type="Proteomes" id="UP001156484">
    <property type="component" value="Chromosome"/>
</dbReference>
<sequence length="328" mass="34893">MSTNQVRWLRGRVVSTTRVADSIAEIVVATDTATRAEPGSHVDVRLPSGDTRSYSVVAGGADGHTVTLGVHLSPTSRGGSAFMHGLRPGDTLAVTAPLQNFPLRVGAPRYVLLAGGVGITAVAAMGAVLRRLGADYRFVYVGRSHSAMAFVPELEALHGDRLDLHVDDEGTGLDVAALLDDVDAGTELYMCGPIRLMDAVRRGWSDRDLPSPNLRYETFGNSGWFDAEEFVVDIPDLGVTTTVGTGESMLDALERAGVDMMFDCRKGECGLCQVGVASLAGRIDHRDVFFDEQQKTESDRMCACVSRVSRVPGSPSGSTPGVVTLDLP</sequence>
<organism evidence="1 2">
    <name type="scientific">Rhodococcus sacchari</name>
    <dbReference type="NCBI Taxonomy" id="2962047"/>
    <lineage>
        <taxon>Bacteria</taxon>
        <taxon>Bacillati</taxon>
        <taxon>Actinomycetota</taxon>
        <taxon>Actinomycetes</taxon>
        <taxon>Mycobacteriales</taxon>
        <taxon>Nocardiaceae</taxon>
        <taxon>Rhodococcus</taxon>
    </lineage>
</organism>